<name>A0ABR3SFQ2_9PEZI</name>
<comment type="caution">
    <text evidence="3">The sequence shown here is derived from an EMBL/GenBank/DDBJ whole genome shotgun (WGS) entry which is preliminary data.</text>
</comment>
<proteinExistence type="predicted"/>
<evidence type="ECO:0000313" key="4">
    <source>
        <dbReference type="Proteomes" id="UP001521116"/>
    </source>
</evidence>
<accession>A0ABR3SFQ2</accession>
<organism evidence="3 4">
    <name type="scientific">Neofusicoccum ribis</name>
    <dbReference type="NCBI Taxonomy" id="45134"/>
    <lineage>
        <taxon>Eukaryota</taxon>
        <taxon>Fungi</taxon>
        <taxon>Dikarya</taxon>
        <taxon>Ascomycota</taxon>
        <taxon>Pezizomycotina</taxon>
        <taxon>Dothideomycetes</taxon>
        <taxon>Dothideomycetes incertae sedis</taxon>
        <taxon>Botryosphaeriales</taxon>
        <taxon>Botryosphaeriaceae</taxon>
        <taxon>Neofusicoccum</taxon>
    </lineage>
</organism>
<dbReference type="EMBL" id="JAJVDC020000183">
    <property type="protein sequence ID" value="KAL1619704.1"/>
    <property type="molecule type" value="Genomic_DNA"/>
</dbReference>
<feature type="compositionally biased region" description="Low complexity" evidence="2">
    <location>
        <begin position="127"/>
        <end position="172"/>
    </location>
</feature>
<keyword evidence="4" id="KW-1185">Reference proteome</keyword>
<keyword evidence="1" id="KW-0175">Coiled coil</keyword>
<feature type="coiled-coil region" evidence="1">
    <location>
        <begin position="223"/>
        <end position="257"/>
    </location>
</feature>
<feature type="compositionally biased region" description="Low complexity" evidence="2">
    <location>
        <begin position="194"/>
        <end position="210"/>
    </location>
</feature>
<feature type="region of interest" description="Disordered" evidence="2">
    <location>
        <begin position="91"/>
        <end position="221"/>
    </location>
</feature>
<sequence>MVSFWLRNFDAEGYIIDSRLTQGKAARELPISPQEAKALVETYNPRQGRRPKKSKMESTERNHAFTAFGENDGNKVEILDLTSPEKRPAIETSAPTTSLNNPQSTPALSHNMTRKSSLISPRDDRGPTPATPHTHAAPSPPRSETASASASTLTPSASPAQPGAPTTPATTSLKRPHPSHALDPRPPAKKQRLSSSTAATTNTAAATETSARPRAPLSKRERIRILKHNVAVTEQELAATQQALAEERRRRAQAERRCRQHGAPLMRTAARLLVWVRDMYRAHRESCGGGKDDGVEAYMREIRGDVGEDLFGELGRLGRRLRDNVEAEVKGVEGGAEREGVEEGEGVADGLAKGMERLRKLSEQWG</sequence>
<feature type="region of interest" description="Disordered" evidence="2">
    <location>
        <begin position="37"/>
        <end position="71"/>
    </location>
</feature>
<dbReference type="Proteomes" id="UP001521116">
    <property type="component" value="Unassembled WGS sequence"/>
</dbReference>
<evidence type="ECO:0000256" key="1">
    <source>
        <dbReference type="SAM" id="Coils"/>
    </source>
</evidence>
<feature type="compositionally biased region" description="Basic and acidic residues" evidence="2">
    <location>
        <begin position="54"/>
        <end position="63"/>
    </location>
</feature>
<protein>
    <submittedName>
        <fullName evidence="3">Uncharacterized protein</fullName>
    </submittedName>
</protein>
<gene>
    <name evidence="3" type="ORF">SLS56_010003</name>
</gene>
<evidence type="ECO:0000256" key="2">
    <source>
        <dbReference type="SAM" id="MobiDB-lite"/>
    </source>
</evidence>
<evidence type="ECO:0000313" key="3">
    <source>
        <dbReference type="EMBL" id="KAL1619704.1"/>
    </source>
</evidence>
<reference evidence="3 4" key="1">
    <citation type="submission" date="2024-02" db="EMBL/GenBank/DDBJ databases">
        <title>De novo assembly and annotation of 12 fungi associated with fruit tree decline syndrome in Ontario, Canada.</title>
        <authorList>
            <person name="Sulman M."/>
            <person name="Ellouze W."/>
            <person name="Ilyukhin E."/>
        </authorList>
    </citation>
    <scope>NUCLEOTIDE SEQUENCE [LARGE SCALE GENOMIC DNA]</scope>
    <source>
        <strain evidence="3 4">M1-105</strain>
    </source>
</reference>
<feature type="compositionally biased region" description="Polar residues" evidence="2">
    <location>
        <begin position="93"/>
        <end position="119"/>
    </location>
</feature>